<reference evidence="1" key="1">
    <citation type="submission" date="2020-02" db="EMBL/GenBank/DDBJ databases">
        <title>WGS of Carbapenem-Resistant Entrobacteriaceae.</title>
        <authorList>
            <person name="Tokajian S."/>
            <person name="El Chaar M."/>
            <person name="El Khoury M."/>
        </authorList>
    </citation>
    <scope>NUCLEOTIDE SEQUENCE</scope>
    <source>
        <strain evidence="1">KPM_14</strain>
    </source>
</reference>
<dbReference type="EMBL" id="JAAJTI010000004">
    <property type="protein sequence ID" value="NGF22752.1"/>
    <property type="molecule type" value="Genomic_DNA"/>
</dbReference>
<comment type="caution">
    <text evidence="1">The sequence shown here is derived from an EMBL/GenBank/DDBJ whole genome shotgun (WGS) entry which is preliminary data.</text>
</comment>
<proteinExistence type="predicted"/>
<dbReference type="RefSeq" id="WP_064159073.1">
    <property type="nucleotide sequence ID" value="NZ_BIIG01000001.1"/>
</dbReference>
<accession>A0A6G4MBH6</accession>
<name>A0A6G4MBH6_KLEPN</name>
<evidence type="ECO:0000313" key="1">
    <source>
        <dbReference type="EMBL" id="NGF22752.1"/>
    </source>
</evidence>
<gene>
    <name evidence="1" type="ORF">G5628_15660</name>
</gene>
<organism evidence="1">
    <name type="scientific">Klebsiella pneumoniae</name>
    <dbReference type="NCBI Taxonomy" id="573"/>
    <lineage>
        <taxon>Bacteria</taxon>
        <taxon>Pseudomonadati</taxon>
        <taxon>Pseudomonadota</taxon>
        <taxon>Gammaproteobacteria</taxon>
        <taxon>Enterobacterales</taxon>
        <taxon>Enterobacteriaceae</taxon>
        <taxon>Klebsiella/Raoultella group</taxon>
        <taxon>Klebsiella</taxon>
        <taxon>Klebsiella pneumoniae complex</taxon>
    </lineage>
</organism>
<dbReference type="AlphaFoldDB" id="A0A6G4MBH6"/>
<protein>
    <submittedName>
        <fullName evidence="1">Uncharacterized protein</fullName>
    </submittedName>
</protein>
<sequence>MKMMDEITSAVLNIEGDHIDGKVPAENDINNLYVFQAVMKALYFDAEIWQRKSER</sequence>